<accession>A0ABT4JES2</accession>
<dbReference type="RefSeq" id="WP_269009265.1">
    <property type="nucleotide sequence ID" value="NZ_JAANOH010000001.1"/>
</dbReference>
<keyword evidence="7 9" id="KW-0378">Hydrolase</keyword>
<dbReference type="Gene3D" id="3.40.470.10">
    <property type="entry name" value="Uracil-DNA glycosylase-like domain"/>
    <property type="match status" value="1"/>
</dbReference>
<comment type="function">
    <text evidence="2 9">Excises uracil residues from the DNA which can arise as a result of misincorporation of dUMP residues by DNA polymerase or due to deamination of cytosine.</text>
</comment>
<gene>
    <name evidence="9" type="primary">ung</name>
    <name evidence="11" type="ORF">G9H61_01330</name>
</gene>
<evidence type="ECO:0000256" key="7">
    <source>
        <dbReference type="ARBA" id="ARBA00022801"/>
    </source>
</evidence>
<evidence type="ECO:0000313" key="12">
    <source>
        <dbReference type="Proteomes" id="UP001321186"/>
    </source>
</evidence>
<dbReference type="GO" id="GO:0004844">
    <property type="term" value="F:uracil DNA N-glycosylase activity"/>
    <property type="evidence" value="ECO:0007669"/>
    <property type="project" value="UniProtKB-EC"/>
</dbReference>
<evidence type="ECO:0000256" key="6">
    <source>
        <dbReference type="ARBA" id="ARBA00022763"/>
    </source>
</evidence>
<dbReference type="PANTHER" id="PTHR11264">
    <property type="entry name" value="URACIL-DNA GLYCOSYLASE"/>
    <property type="match status" value="1"/>
</dbReference>
<keyword evidence="6 9" id="KW-0227">DNA damage</keyword>
<reference evidence="11 12" key="1">
    <citation type="submission" date="2020-03" db="EMBL/GenBank/DDBJ databases">
        <authorList>
            <person name="Pitt A."/>
            <person name="Hahn M.W."/>
        </authorList>
    </citation>
    <scope>NUCLEOTIDE SEQUENCE [LARGE SCALE GENOMIC DNA]</scope>
    <source>
        <strain evidence="11 12">5A-MARBSE</strain>
    </source>
</reference>
<dbReference type="SMART" id="SM00987">
    <property type="entry name" value="UreE_C"/>
    <property type="match status" value="1"/>
</dbReference>
<keyword evidence="9" id="KW-0963">Cytoplasm</keyword>
<proteinExistence type="inferred from homology"/>
<evidence type="ECO:0000259" key="10">
    <source>
        <dbReference type="SMART" id="SM00986"/>
    </source>
</evidence>
<dbReference type="InterPro" id="IPR002043">
    <property type="entry name" value="UDG_fam1"/>
</dbReference>
<evidence type="ECO:0000256" key="2">
    <source>
        <dbReference type="ARBA" id="ARBA00002631"/>
    </source>
</evidence>
<evidence type="ECO:0000313" key="11">
    <source>
        <dbReference type="EMBL" id="MCZ2474071.1"/>
    </source>
</evidence>
<dbReference type="NCBIfam" id="TIGR00628">
    <property type="entry name" value="ung"/>
    <property type="match status" value="1"/>
</dbReference>
<name>A0ABT4JES2_9BACT</name>
<dbReference type="EMBL" id="JAANOH010000001">
    <property type="protein sequence ID" value="MCZ2474071.1"/>
    <property type="molecule type" value="Genomic_DNA"/>
</dbReference>
<dbReference type="NCBIfam" id="NF003589">
    <property type="entry name" value="PRK05254.1-2"/>
    <property type="match status" value="1"/>
</dbReference>
<dbReference type="CDD" id="cd10027">
    <property type="entry name" value="UDG-F1-like"/>
    <property type="match status" value="1"/>
</dbReference>
<dbReference type="Proteomes" id="UP001321186">
    <property type="component" value="Unassembled WGS sequence"/>
</dbReference>
<evidence type="ECO:0000256" key="3">
    <source>
        <dbReference type="ARBA" id="ARBA00008184"/>
    </source>
</evidence>
<dbReference type="SUPFAM" id="SSF52141">
    <property type="entry name" value="Uracil-DNA glycosylase-like"/>
    <property type="match status" value="1"/>
</dbReference>
<feature type="domain" description="Uracil-DNA glycosylase-like" evidence="10">
    <location>
        <begin position="61"/>
        <end position="223"/>
    </location>
</feature>
<sequence length="234" mass="26557">MDQIESKIVRKLPDILMNDWKNIFLSELGELYFESIQEKLDEKMQTEEVFPPRESIFQAFNLCSFADTQVVIIGQDPYHGKGQAHGLCFSVPQGMSIPPSLRNIKKELHLDLDAFLINEDGDLSPWAKQGVLLLNSILTVSEAKPGSHEDLGWQQLTSLAIEKISEEKEHVVFLLWGNFAQKLAKNVDSQKHLLLYSSHPSPLSANRGGWFGNKVFSKANDYLIAHRKKAINWL</sequence>
<keyword evidence="12" id="KW-1185">Reference proteome</keyword>
<comment type="similarity">
    <text evidence="3 9">Belongs to the uracil-DNA glycosylase (UDG) superfamily. UNG family.</text>
</comment>
<dbReference type="PANTHER" id="PTHR11264:SF0">
    <property type="entry name" value="URACIL-DNA GLYCOSYLASE"/>
    <property type="match status" value="1"/>
</dbReference>
<evidence type="ECO:0000256" key="1">
    <source>
        <dbReference type="ARBA" id="ARBA00001400"/>
    </source>
</evidence>
<evidence type="ECO:0000256" key="8">
    <source>
        <dbReference type="ARBA" id="ARBA00023204"/>
    </source>
</evidence>
<keyword evidence="8 9" id="KW-0234">DNA repair</keyword>
<evidence type="ECO:0000256" key="4">
    <source>
        <dbReference type="ARBA" id="ARBA00012030"/>
    </source>
</evidence>
<dbReference type="InterPro" id="IPR005122">
    <property type="entry name" value="Uracil-DNA_glycosylase-like"/>
</dbReference>
<feature type="active site" description="Proton acceptor" evidence="9">
    <location>
        <position position="76"/>
    </location>
</feature>
<dbReference type="HAMAP" id="MF_00148">
    <property type="entry name" value="UDG"/>
    <property type="match status" value="1"/>
</dbReference>
<comment type="subcellular location">
    <subcellularLocation>
        <location evidence="9">Cytoplasm</location>
    </subcellularLocation>
</comment>
<dbReference type="EC" id="3.2.2.27" evidence="4 9"/>
<protein>
    <recommendedName>
        <fullName evidence="5 9">Uracil-DNA glycosylase</fullName>
        <shortName evidence="9">UDG</shortName>
        <ecNumber evidence="4 9">3.2.2.27</ecNumber>
    </recommendedName>
</protein>
<evidence type="ECO:0000256" key="5">
    <source>
        <dbReference type="ARBA" id="ARBA00018429"/>
    </source>
</evidence>
<dbReference type="NCBIfam" id="NF003592">
    <property type="entry name" value="PRK05254.1-5"/>
    <property type="match status" value="1"/>
</dbReference>
<organism evidence="11 12">
    <name type="scientific">Aquirufa ecclesiirivi</name>
    <dbReference type="NCBI Taxonomy" id="2715124"/>
    <lineage>
        <taxon>Bacteria</taxon>
        <taxon>Pseudomonadati</taxon>
        <taxon>Bacteroidota</taxon>
        <taxon>Cytophagia</taxon>
        <taxon>Cytophagales</taxon>
        <taxon>Flectobacillaceae</taxon>
        <taxon>Aquirufa</taxon>
    </lineage>
</organism>
<dbReference type="Pfam" id="PF03167">
    <property type="entry name" value="UDG"/>
    <property type="match status" value="1"/>
</dbReference>
<dbReference type="SMART" id="SM00986">
    <property type="entry name" value="UDG"/>
    <property type="match status" value="1"/>
</dbReference>
<evidence type="ECO:0000256" key="9">
    <source>
        <dbReference type="HAMAP-Rule" id="MF_00148"/>
    </source>
</evidence>
<comment type="catalytic activity">
    <reaction evidence="1 9">
        <text>Hydrolyzes single-stranded DNA or mismatched double-stranded DNA and polynucleotides, releasing free uracil.</text>
        <dbReference type="EC" id="3.2.2.27"/>
    </reaction>
</comment>
<dbReference type="InterPro" id="IPR036895">
    <property type="entry name" value="Uracil-DNA_glycosylase-like_sf"/>
</dbReference>
<dbReference type="NCBIfam" id="NF003588">
    <property type="entry name" value="PRK05254.1-1"/>
    <property type="match status" value="1"/>
</dbReference>
<comment type="caution">
    <text evidence="11">The sequence shown here is derived from an EMBL/GenBank/DDBJ whole genome shotgun (WGS) entry which is preliminary data.</text>
</comment>
<keyword evidence="11" id="KW-0326">Glycosidase</keyword>